<dbReference type="Pfam" id="PF02954">
    <property type="entry name" value="HTH_8"/>
    <property type="match status" value="1"/>
</dbReference>
<dbReference type="CDD" id="cd17572">
    <property type="entry name" value="REC_NtrC1-like"/>
    <property type="match status" value="1"/>
</dbReference>
<feature type="modified residue" description="4-aspartylphosphate" evidence="8">
    <location>
        <position position="61"/>
    </location>
</feature>
<proteinExistence type="predicted"/>
<evidence type="ECO:0000256" key="6">
    <source>
        <dbReference type="ARBA" id="ARBA00023159"/>
    </source>
</evidence>
<dbReference type="SUPFAM" id="SSF46689">
    <property type="entry name" value="Homeodomain-like"/>
    <property type="match status" value="1"/>
</dbReference>
<dbReference type="Gene3D" id="1.10.10.60">
    <property type="entry name" value="Homeodomain-like"/>
    <property type="match status" value="1"/>
</dbReference>
<dbReference type="CDD" id="cd00009">
    <property type="entry name" value="AAA"/>
    <property type="match status" value="1"/>
</dbReference>
<dbReference type="InterPro" id="IPR027417">
    <property type="entry name" value="P-loop_NTPase"/>
</dbReference>
<dbReference type="PROSITE" id="PS50110">
    <property type="entry name" value="RESPONSE_REGULATORY"/>
    <property type="match status" value="1"/>
</dbReference>
<protein>
    <submittedName>
        <fullName evidence="11">Sigma-54 dependent transcriptional regulator</fullName>
    </submittedName>
</protein>
<gene>
    <name evidence="11" type="ORF">SMD27_06650</name>
</gene>
<keyword evidence="8" id="KW-0597">Phosphoprotein</keyword>
<dbReference type="Proteomes" id="UP001279642">
    <property type="component" value="Unassembled WGS sequence"/>
</dbReference>
<dbReference type="SUPFAM" id="SSF52540">
    <property type="entry name" value="P-loop containing nucleoside triphosphate hydrolases"/>
    <property type="match status" value="1"/>
</dbReference>
<comment type="caution">
    <text evidence="11">The sequence shown here is derived from an EMBL/GenBank/DDBJ whole genome shotgun (WGS) entry which is preliminary data.</text>
</comment>
<evidence type="ECO:0000256" key="1">
    <source>
        <dbReference type="ARBA" id="ARBA00022741"/>
    </source>
</evidence>
<dbReference type="PROSITE" id="PS00688">
    <property type="entry name" value="SIGMA54_INTERACT_3"/>
    <property type="match status" value="1"/>
</dbReference>
<evidence type="ECO:0000313" key="11">
    <source>
        <dbReference type="EMBL" id="MDY0882515.1"/>
    </source>
</evidence>
<evidence type="ECO:0000259" key="10">
    <source>
        <dbReference type="PROSITE" id="PS50110"/>
    </source>
</evidence>
<dbReference type="InterPro" id="IPR058031">
    <property type="entry name" value="AAA_lid_NorR"/>
</dbReference>
<name>A0ABU5EA91_9PROT</name>
<evidence type="ECO:0000256" key="4">
    <source>
        <dbReference type="ARBA" id="ARBA00023015"/>
    </source>
</evidence>
<dbReference type="InterPro" id="IPR002197">
    <property type="entry name" value="HTH_Fis"/>
</dbReference>
<dbReference type="Gene3D" id="3.40.50.2300">
    <property type="match status" value="1"/>
</dbReference>
<keyword evidence="1" id="KW-0547">Nucleotide-binding</keyword>
<evidence type="ECO:0000256" key="5">
    <source>
        <dbReference type="ARBA" id="ARBA00023125"/>
    </source>
</evidence>
<keyword evidence="5" id="KW-0238">DNA-binding</keyword>
<dbReference type="InterPro" id="IPR001789">
    <property type="entry name" value="Sig_transdc_resp-reg_receiver"/>
</dbReference>
<dbReference type="InterPro" id="IPR025944">
    <property type="entry name" value="Sigma_54_int_dom_CS"/>
</dbReference>
<feature type="domain" description="Response regulatory" evidence="10">
    <location>
        <begin position="12"/>
        <end position="126"/>
    </location>
</feature>
<keyword evidence="7" id="KW-0804">Transcription</keyword>
<sequence length="479" mass="52672">MAKRMDGQLRSDVLLVEDTFSMARIFQEYLRRGSYSVRHCDTGRAAIKEIIRQPPDVVLLDLRLPDIDGLEVLRHIRNNQLATATVVITADGSISTAVEAMREGAYDFLVKPFNADRLLITLNNVLERRRLSNVVATLSGNFSQSEFYGFIGKSQVMQTAYRMIAAAASSKATVFITGQSGTGKEVAAQAIHSISPRANAPFVPLNCAAVPKDLLESAIFGHVKGAFTGAQGDREGAAASADGGTLFLDEICEMSIDLQPKLLRFLQTGSFQRVGSDRVERVDVRILCATNRDPMTEVAAGRFREDLFYRLHVLNIMLPPLRERGEDILQLAHHFLDQYAREENKTFNGFAAEVERCFGNYAWPGNIRQLQNLIRNIVVMNAGPIVTLDMLPPQLFTSNTVQPAGTVATTSFQPVVLSPLGDDVALPDIKPLAEIERDAIEHAIARCDGNIPRAAAALGVSPSTLYRKRQSWDRSSIAS</sequence>
<dbReference type="SMART" id="SM00448">
    <property type="entry name" value="REC"/>
    <property type="match status" value="1"/>
</dbReference>
<keyword evidence="2" id="KW-0067">ATP-binding</keyword>
<dbReference type="SUPFAM" id="SSF52172">
    <property type="entry name" value="CheY-like"/>
    <property type="match status" value="1"/>
</dbReference>
<dbReference type="PROSITE" id="PS00676">
    <property type="entry name" value="SIGMA54_INTERACT_2"/>
    <property type="match status" value="1"/>
</dbReference>
<dbReference type="PANTHER" id="PTHR32071:SF117">
    <property type="entry name" value="PTS-DEPENDENT DIHYDROXYACETONE KINASE OPERON REGULATORY PROTEIN-RELATED"/>
    <property type="match status" value="1"/>
</dbReference>
<dbReference type="Gene3D" id="1.10.8.60">
    <property type="match status" value="1"/>
</dbReference>
<reference evidence="11 12" key="1">
    <citation type="journal article" date="2016" name="Antonie Van Leeuwenhoek">
        <title>Dongia soli sp. nov., isolated from soil from Dokdo, Korea.</title>
        <authorList>
            <person name="Kim D.U."/>
            <person name="Lee H."/>
            <person name="Kim H."/>
            <person name="Kim S.G."/>
            <person name="Ka J.O."/>
        </authorList>
    </citation>
    <scope>NUCLEOTIDE SEQUENCE [LARGE SCALE GENOMIC DNA]</scope>
    <source>
        <strain evidence="11 12">D78</strain>
    </source>
</reference>
<keyword evidence="4" id="KW-0805">Transcription regulation</keyword>
<dbReference type="PROSITE" id="PS50045">
    <property type="entry name" value="SIGMA54_INTERACT_4"/>
    <property type="match status" value="1"/>
</dbReference>
<dbReference type="EMBL" id="JAXCLW010000002">
    <property type="protein sequence ID" value="MDY0882515.1"/>
    <property type="molecule type" value="Genomic_DNA"/>
</dbReference>
<evidence type="ECO:0000256" key="2">
    <source>
        <dbReference type="ARBA" id="ARBA00022840"/>
    </source>
</evidence>
<organism evidence="11 12">
    <name type="scientific">Dongia soli</name>
    <dbReference type="NCBI Taxonomy" id="600628"/>
    <lineage>
        <taxon>Bacteria</taxon>
        <taxon>Pseudomonadati</taxon>
        <taxon>Pseudomonadota</taxon>
        <taxon>Alphaproteobacteria</taxon>
        <taxon>Rhodospirillales</taxon>
        <taxon>Dongiaceae</taxon>
        <taxon>Dongia</taxon>
    </lineage>
</organism>
<dbReference type="PANTHER" id="PTHR32071">
    <property type="entry name" value="TRANSCRIPTIONAL REGULATORY PROTEIN"/>
    <property type="match status" value="1"/>
</dbReference>
<evidence type="ECO:0000256" key="7">
    <source>
        <dbReference type="ARBA" id="ARBA00023163"/>
    </source>
</evidence>
<keyword evidence="3" id="KW-0902">Two-component regulatory system</keyword>
<keyword evidence="12" id="KW-1185">Reference proteome</keyword>
<dbReference type="SMART" id="SM00382">
    <property type="entry name" value="AAA"/>
    <property type="match status" value="1"/>
</dbReference>
<dbReference type="Gene3D" id="3.40.50.300">
    <property type="entry name" value="P-loop containing nucleotide triphosphate hydrolases"/>
    <property type="match status" value="1"/>
</dbReference>
<evidence type="ECO:0000256" key="8">
    <source>
        <dbReference type="PROSITE-ProRule" id="PRU00169"/>
    </source>
</evidence>
<dbReference type="InterPro" id="IPR002078">
    <property type="entry name" value="Sigma_54_int"/>
</dbReference>
<accession>A0ABU5EA91</accession>
<keyword evidence="6" id="KW-0010">Activator</keyword>
<dbReference type="InterPro" id="IPR011006">
    <property type="entry name" value="CheY-like_superfamily"/>
</dbReference>
<dbReference type="Pfam" id="PF25601">
    <property type="entry name" value="AAA_lid_14"/>
    <property type="match status" value="1"/>
</dbReference>
<feature type="domain" description="Sigma-54 factor interaction" evidence="9">
    <location>
        <begin position="150"/>
        <end position="379"/>
    </location>
</feature>
<evidence type="ECO:0000313" key="12">
    <source>
        <dbReference type="Proteomes" id="UP001279642"/>
    </source>
</evidence>
<dbReference type="RefSeq" id="WP_320507589.1">
    <property type="nucleotide sequence ID" value="NZ_JAXCLW010000002.1"/>
</dbReference>
<dbReference type="Pfam" id="PF00158">
    <property type="entry name" value="Sigma54_activat"/>
    <property type="match status" value="1"/>
</dbReference>
<dbReference type="InterPro" id="IPR009057">
    <property type="entry name" value="Homeodomain-like_sf"/>
</dbReference>
<dbReference type="InterPro" id="IPR003593">
    <property type="entry name" value="AAA+_ATPase"/>
</dbReference>
<evidence type="ECO:0000259" key="9">
    <source>
        <dbReference type="PROSITE" id="PS50045"/>
    </source>
</evidence>
<dbReference type="InterPro" id="IPR025943">
    <property type="entry name" value="Sigma_54_int_dom_ATP-bd_2"/>
</dbReference>
<evidence type="ECO:0000256" key="3">
    <source>
        <dbReference type="ARBA" id="ARBA00023012"/>
    </source>
</evidence>
<dbReference type="Pfam" id="PF00072">
    <property type="entry name" value="Response_reg"/>
    <property type="match status" value="1"/>
</dbReference>